<dbReference type="RefSeq" id="WP_134834896.1">
    <property type="nucleotide sequence ID" value="NZ_SATR01000008.1"/>
</dbReference>
<sequence length="275" mass="30431">MNANIYMLEKEWLEHKMVTRVPLALLICGVVFLFSIIMNTSIQSNVTYELTYSDGFESNFELGKQLSQLVFGFAGILSLILTGLYFPKTLRKERQEGSLMFWRSMPVSDIQIHLVKLCFGLLAIPVICSILVLSADFLMWVINSVVGDKFPLFATGESVLYVLTNWLEFVGRMWLIGLALIPMATVSLAISQKVNSPLLVMVVALFVIQLVSKSLLGAHGVGHFIQAISILPFELLTAENPLSAFANMGMVNLLVYALLGAVGLVVSLRFAKYAD</sequence>
<keyword evidence="1" id="KW-1133">Transmembrane helix</keyword>
<accession>A0A4Y8WHB4</accession>
<protein>
    <recommendedName>
        <fullName evidence="4">ABC transporter</fullName>
    </recommendedName>
</protein>
<keyword evidence="1" id="KW-0472">Membrane</keyword>
<dbReference type="AlphaFoldDB" id="A0A4Y8WHB4"/>
<dbReference type="OrthoDB" id="118685at2"/>
<evidence type="ECO:0008006" key="4">
    <source>
        <dbReference type="Google" id="ProtNLM"/>
    </source>
</evidence>
<organism evidence="2 3">
    <name type="scientific">Vibrio ouci</name>
    <dbReference type="NCBI Taxonomy" id="2499078"/>
    <lineage>
        <taxon>Bacteria</taxon>
        <taxon>Pseudomonadati</taxon>
        <taxon>Pseudomonadota</taxon>
        <taxon>Gammaproteobacteria</taxon>
        <taxon>Vibrionales</taxon>
        <taxon>Vibrionaceae</taxon>
        <taxon>Vibrio</taxon>
    </lineage>
</organism>
<evidence type="ECO:0000256" key="1">
    <source>
        <dbReference type="SAM" id="Phobius"/>
    </source>
</evidence>
<feature type="transmembrane region" description="Helical" evidence="1">
    <location>
        <begin position="114"/>
        <end position="142"/>
    </location>
</feature>
<dbReference type="Proteomes" id="UP000297753">
    <property type="component" value="Unassembled WGS sequence"/>
</dbReference>
<feature type="transmembrane region" description="Helical" evidence="1">
    <location>
        <begin position="173"/>
        <end position="191"/>
    </location>
</feature>
<evidence type="ECO:0000313" key="3">
    <source>
        <dbReference type="Proteomes" id="UP000297753"/>
    </source>
</evidence>
<comment type="caution">
    <text evidence="2">The sequence shown here is derived from an EMBL/GenBank/DDBJ whole genome shotgun (WGS) entry which is preliminary data.</text>
</comment>
<proteinExistence type="predicted"/>
<keyword evidence="1" id="KW-0812">Transmembrane</keyword>
<feature type="transmembrane region" description="Helical" evidence="1">
    <location>
        <begin position="245"/>
        <end position="271"/>
    </location>
</feature>
<reference evidence="2 3" key="1">
    <citation type="submission" date="2019-01" db="EMBL/GenBank/DDBJ databases">
        <title>Vibrio BEI176 sp. nov, a marine bacterium isolated from China: eastern marignal seas.</title>
        <authorList>
            <person name="Li B."/>
        </authorList>
    </citation>
    <scope>NUCLEOTIDE SEQUENCE [LARGE SCALE GENOMIC DNA]</scope>
    <source>
        <strain evidence="2 3">BEI176</strain>
    </source>
</reference>
<feature type="transmembrane region" description="Helical" evidence="1">
    <location>
        <begin position="66"/>
        <end position="86"/>
    </location>
</feature>
<feature type="transmembrane region" description="Helical" evidence="1">
    <location>
        <begin position="21"/>
        <end position="42"/>
    </location>
</feature>
<name>A0A4Y8WHB4_9VIBR</name>
<keyword evidence="3" id="KW-1185">Reference proteome</keyword>
<gene>
    <name evidence="2" type="ORF">ELS82_07225</name>
</gene>
<feature type="transmembrane region" description="Helical" evidence="1">
    <location>
        <begin position="198"/>
        <end position="225"/>
    </location>
</feature>
<evidence type="ECO:0000313" key="2">
    <source>
        <dbReference type="EMBL" id="TFH92199.1"/>
    </source>
</evidence>
<dbReference type="EMBL" id="SATR01000008">
    <property type="protein sequence ID" value="TFH92199.1"/>
    <property type="molecule type" value="Genomic_DNA"/>
</dbReference>